<evidence type="ECO:0000313" key="1">
    <source>
        <dbReference type="EMBL" id="ETA84632.1"/>
    </source>
</evidence>
<comment type="caution">
    <text evidence="1">The sequence shown here is derived from an EMBL/GenBank/DDBJ whole genome shotgun (WGS) entry which is preliminary data.</text>
</comment>
<dbReference type="Proteomes" id="UP000018554">
    <property type="component" value="Unassembled WGS sequence"/>
</dbReference>
<dbReference type="EMBL" id="AZGQ01000001">
    <property type="protein sequence ID" value="ETA84632.1"/>
    <property type="molecule type" value="Genomic_DNA"/>
</dbReference>
<accession>V7IIE2</accession>
<dbReference type="RefSeq" id="WP_023886431.1">
    <property type="nucleotide sequence ID" value="NZ_KI635562.1"/>
</dbReference>
<sequence length="171" mass="20240">MNKFSDLIIGKEFSLPDYFFNKKYNKFLFFDFSLSASYDFLRYFNQILLLNDYLAIDIYTSIYEDPILSIDLEEKNITPTIRKLYDEEYYFTGTVVIPPDLSWCAAQYYSVDWGVFAFDTNNKKSQSLFDSLDKDWFVTISQLKEALYDRSSFLYKEFGEDCIAAILNNYA</sequence>
<name>V7IIE2_EIKCO</name>
<keyword evidence="2" id="KW-1185">Reference proteome</keyword>
<reference evidence="1 2" key="1">
    <citation type="submission" date="2013-11" db="EMBL/GenBank/DDBJ databases">
        <title>The Genome Sequence of Eikenella corrodens CC92I.</title>
        <authorList>
            <consortium name="The Broad Institute Genomics Platform"/>
            <person name="Earl A."/>
            <person name="Allen-Vercoe E."/>
            <person name="Daigneault M."/>
            <person name="Young S.K."/>
            <person name="Zeng Q."/>
            <person name="Gargeya S."/>
            <person name="Fitzgerald M."/>
            <person name="Abouelleil A."/>
            <person name="Alvarado L."/>
            <person name="Chapman S.B."/>
            <person name="Gainer-Dewar J."/>
            <person name="Goldberg J."/>
            <person name="Griggs A."/>
            <person name="Gujja S."/>
            <person name="Hansen M."/>
            <person name="Howarth C."/>
            <person name="Imamovic A."/>
            <person name="Ireland A."/>
            <person name="Larimer J."/>
            <person name="McCowan C."/>
            <person name="Murphy C."/>
            <person name="Pearson M."/>
            <person name="Poon T.W."/>
            <person name="Priest M."/>
            <person name="Roberts A."/>
            <person name="Saif S."/>
            <person name="Shea T."/>
            <person name="Sykes S."/>
            <person name="Wortman J."/>
            <person name="Nusbaum C."/>
            <person name="Birren B."/>
        </authorList>
    </citation>
    <scope>NUCLEOTIDE SEQUENCE [LARGE SCALE GENOMIC DNA]</scope>
    <source>
        <strain evidence="1 2">CC92I</strain>
    </source>
</reference>
<proteinExistence type="predicted"/>
<dbReference type="HOGENOM" id="CLU_1560538_0_0_4"/>
<protein>
    <submittedName>
        <fullName evidence="1">Uncharacterized protein</fullName>
    </submittedName>
</protein>
<organism evidence="1 2">
    <name type="scientific">Eikenella corrodens CC92I</name>
    <dbReference type="NCBI Taxonomy" id="1073362"/>
    <lineage>
        <taxon>Bacteria</taxon>
        <taxon>Pseudomonadati</taxon>
        <taxon>Pseudomonadota</taxon>
        <taxon>Betaproteobacteria</taxon>
        <taxon>Neisseriales</taxon>
        <taxon>Neisseriaceae</taxon>
        <taxon>Eikenella</taxon>
    </lineage>
</organism>
<evidence type="ECO:0000313" key="2">
    <source>
        <dbReference type="Proteomes" id="UP000018554"/>
    </source>
</evidence>
<dbReference type="AlphaFoldDB" id="V7IIE2"/>
<gene>
    <name evidence="1" type="ORF">HMPREF1177_00284</name>
</gene>